<dbReference type="WBParaSite" id="JU765_v2.g4276.t1">
    <property type="protein sequence ID" value="JU765_v2.g4276.t1"/>
    <property type="gene ID" value="JU765_v2.g4276"/>
</dbReference>
<proteinExistence type="predicted"/>
<dbReference type="Proteomes" id="UP000887576">
    <property type="component" value="Unplaced"/>
</dbReference>
<accession>A0AC34R869</accession>
<protein>
    <submittedName>
        <fullName evidence="2">Uncharacterized protein</fullName>
    </submittedName>
</protein>
<reference evidence="2" key="1">
    <citation type="submission" date="2022-11" db="UniProtKB">
        <authorList>
            <consortium name="WormBaseParasite"/>
        </authorList>
    </citation>
    <scope>IDENTIFICATION</scope>
</reference>
<sequence length="68" mass="8229">MKNRWDRDVAELKTQLREKDYKIDDLEHAVRRLTRERDEAYQLASETTTKPKNPFKKLFKKRSQSGPH</sequence>
<organism evidence="1 2">
    <name type="scientific">Panagrolaimus sp. JU765</name>
    <dbReference type="NCBI Taxonomy" id="591449"/>
    <lineage>
        <taxon>Eukaryota</taxon>
        <taxon>Metazoa</taxon>
        <taxon>Ecdysozoa</taxon>
        <taxon>Nematoda</taxon>
        <taxon>Chromadorea</taxon>
        <taxon>Rhabditida</taxon>
        <taxon>Tylenchina</taxon>
        <taxon>Panagrolaimomorpha</taxon>
        <taxon>Panagrolaimoidea</taxon>
        <taxon>Panagrolaimidae</taxon>
        <taxon>Panagrolaimus</taxon>
    </lineage>
</organism>
<evidence type="ECO:0000313" key="1">
    <source>
        <dbReference type="Proteomes" id="UP000887576"/>
    </source>
</evidence>
<evidence type="ECO:0000313" key="2">
    <source>
        <dbReference type="WBParaSite" id="JU765_v2.g4276.t1"/>
    </source>
</evidence>
<name>A0AC34R869_9BILA</name>